<dbReference type="OrthoDB" id="406634at2759"/>
<comment type="similarity">
    <text evidence="2">Belongs to the gamma-BBH/TMLD family.</text>
</comment>
<protein>
    <recommendedName>
        <fullName evidence="8">TauD/TfdA-like domain-containing protein</fullName>
    </recommendedName>
</protein>
<evidence type="ECO:0000256" key="6">
    <source>
        <dbReference type="ARBA" id="ARBA00023004"/>
    </source>
</evidence>
<dbReference type="GO" id="GO:0005739">
    <property type="term" value="C:mitochondrion"/>
    <property type="evidence" value="ECO:0007669"/>
    <property type="project" value="TreeGrafter"/>
</dbReference>
<accession>A0A7H8QN57</accession>
<dbReference type="GeneID" id="55989910"/>
<dbReference type="GO" id="GO:0051213">
    <property type="term" value="F:dioxygenase activity"/>
    <property type="evidence" value="ECO:0007669"/>
    <property type="project" value="UniProtKB-KW"/>
</dbReference>
<evidence type="ECO:0000259" key="8">
    <source>
        <dbReference type="Pfam" id="PF02668"/>
    </source>
</evidence>
<evidence type="ECO:0000256" key="7">
    <source>
        <dbReference type="SAM" id="MobiDB-lite"/>
    </source>
</evidence>
<dbReference type="Pfam" id="PF02668">
    <property type="entry name" value="TauD"/>
    <property type="match status" value="1"/>
</dbReference>
<evidence type="ECO:0000256" key="5">
    <source>
        <dbReference type="ARBA" id="ARBA00023002"/>
    </source>
</evidence>
<evidence type="ECO:0000313" key="9">
    <source>
        <dbReference type="EMBL" id="QKX55309.1"/>
    </source>
</evidence>
<dbReference type="InterPro" id="IPR038492">
    <property type="entry name" value="GBBH-like_N_sf"/>
</dbReference>
<dbReference type="InterPro" id="IPR042098">
    <property type="entry name" value="TauD-like_sf"/>
</dbReference>
<keyword evidence="5" id="KW-0560">Oxidoreductase</keyword>
<comment type="cofactor">
    <cofactor evidence="1">
        <name>Fe(2+)</name>
        <dbReference type="ChEBI" id="CHEBI:29033"/>
    </cofactor>
</comment>
<proteinExistence type="inferred from homology"/>
<dbReference type="GO" id="GO:0045329">
    <property type="term" value="P:carnitine biosynthetic process"/>
    <property type="evidence" value="ECO:0007669"/>
    <property type="project" value="TreeGrafter"/>
</dbReference>
<dbReference type="KEGG" id="trg:TRUGW13939_02401"/>
<name>A0A7H8QN57_TALRU</name>
<dbReference type="InterPro" id="IPR050411">
    <property type="entry name" value="AlphaKG_dependent_hydroxylases"/>
</dbReference>
<reference evidence="10" key="1">
    <citation type="submission" date="2020-06" db="EMBL/GenBank/DDBJ databases">
        <title>A chromosome-scale genome assembly of Talaromyces rugulosus W13939.</title>
        <authorList>
            <person name="Wang B."/>
            <person name="Guo L."/>
            <person name="Ye K."/>
            <person name="Wang L."/>
        </authorList>
    </citation>
    <scope>NUCLEOTIDE SEQUENCE [LARGE SCALE GENOMIC DNA]</scope>
    <source>
        <strain evidence="10">W13939</strain>
    </source>
</reference>
<dbReference type="AlphaFoldDB" id="A0A7H8QN57"/>
<dbReference type="SUPFAM" id="SSF51197">
    <property type="entry name" value="Clavaminate synthase-like"/>
    <property type="match status" value="1"/>
</dbReference>
<keyword evidence="4" id="KW-0223">Dioxygenase</keyword>
<gene>
    <name evidence="9" type="ORF">TRUGW13939_02401</name>
</gene>
<feature type="region of interest" description="Disordered" evidence="7">
    <location>
        <begin position="45"/>
        <end position="68"/>
    </location>
</feature>
<keyword evidence="3" id="KW-0479">Metal-binding</keyword>
<evidence type="ECO:0000256" key="3">
    <source>
        <dbReference type="ARBA" id="ARBA00022723"/>
    </source>
</evidence>
<dbReference type="Gene3D" id="3.60.130.10">
    <property type="entry name" value="Clavaminate synthase-like"/>
    <property type="match status" value="1"/>
</dbReference>
<dbReference type="PANTHER" id="PTHR10696">
    <property type="entry name" value="GAMMA-BUTYROBETAINE HYDROXYLASE-RELATED"/>
    <property type="match status" value="1"/>
</dbReference>
<evidence type="ECO:0000256" key="1">
    <source>
        <dbReference type="ARBA" id="ARBA00001954"/>
    </source>
</evidence>
<evidence type="ECO:0000256" key="4">
    <source>
        <dbReference type="ARBA" id="ARBA00022964"/>
    </source>
</evidence>
<dbReference type="PANTHER" id="PTHR10696:SF25">
    <property type="entry name" value="OXIDOREDUCTASE AIM17-RELATED"/>
    <property type="match status" value="1"/>
</dbReference>
<dbReference type="EMBL" id="CP055898">
    <property type="protein sequence ID" value="QKX55309.1"/>
    <property type="molecule type" value="Genomic_DNA"/>
</dbReference>
<dbReference type="GO" id="GO:0046872">
    <property type="term" value="F:metal ion binding"/>
    <property type="evidence" value="ECO:0007669"/>
    <property type="project" value="UniProtKB-KW"/>
</dbReference>
<evidence type="ECO:0000313" key="10">
    <source>
        <dbReference type="Proteomes" id="UP000509510"/>
    </source>
</evidence>
<dbReference type="CDD" id="cd00250">
    <property type="entry name" value="CAS_like"/>
    <property type="match status" value="1"/>
</dbReference>
<organism evidence="9 10">
    <name type="scientific">Talaromyces rugulosus</name>
    <name type="common">Penicillium rugulosum</name>
    <dbReference type="NCBI Taxonomy" id="121627"/>
    <lineage>
        <taxon>Eukaryota</taxon>
        <taxon>Fungi</taxon>
        <taxon>Dikarya</taxon>
        <taxon>Ascomycota</taxon>
        <taxon>Pezizomycotina</taxon>
        <taxon>Eurotiomycetes</taxon>
        <taxon>Eurotiomycetidae</taxon>
        <taxon>Eurotiales</taxon>
        <taxon>Trichocomaceae</taxon>
        <taxon>Talaromyces</taxon>
        <taxon>Talaromyces sect. Islandici</taxon>
    </lineage>
</organism>
<sequence>MYRPVALLLRRSRWPATRATQFCATHPVRRWYSDDGAQPVELAPGAAQSTTAATLESNPNGPSRKFTPKKIQNNLSLSNLKAQIAEDQAWKTQTDFDSIDEWNKENARLAFKGAIKEAGVHYAQVRLPCTKKTQETCRDMSVYYHQLRDACTCPLCVDPKTKQRNFRLSDIPERIMPRRMRWLDDSHIDEEKILEIQWATDVPGYDSSHVTRFSADEIGYPASYFFKKETQNRKQTLWNKSDMDEAQHWVTYNDYMENEDKFHETLNALSQYGLIFIKDIPDSRQMAEQLATRLGPLRNSFYGQTWDVRNDPKAKNVAYTNQNLGFHMDLLYMTDPPGYQLLHCLKNSCNGGESLFVDAYSAARDLDPSSWSVLSHSELPYHYNHEDHYYRTTRPVIEVAQQANIRRNKSIKHINYSPPFQGPFEVDQEQGKKWARDASRLINALKKFTKNIEEPSRIFELKLNPGECVIFENRRVLHARRAFDTTSGERWLAGAYVDGSDVNSKLFTTKRKAGVFNESQREADDSAL</sequence>
<feature type="compositionally biased region" description="Polar residues" evidence="7">
    <location>
        <begin position="47"/>
        <end position="61"/>
    </location>
</feature>
<dbReference type="InterPro" id="IPR003819">
    <property type="entry name" value="TauD/TfdA-like"/>
</dbReference>
<dbReference type="RefSeq" id="XP_035341488.1">
    <property type="nucleotide sequence ID" value="XM_035485595.1"/>
</dbReference>
<dbReference type="Proteomes" id="UP000509510">
    <property type="component" value="Chromosome I"/>
</dbReference>
<keyword evidence="10" id="KW-1185">Reference proteome</keyword>
<keyword evidence="6" id="KW-0408">Iron</keyword>
<evidence type="ECO:0000256" key="2">
    <source>
        <dbReference type="ARBA" id="ARBA00008654"/>
    </source>
</evidence>
<dbReference type="Gene3D" id="3.30.2020.30">
    <property type="match status" value="1"/>
</dbReference>
<feature type="domain" description="TauD/TfdA-like" evidence="8">
    <location>
        <begin position="250"/>
        <end position="496"/>
    </location>
</feature>